<dbReference type="HOGENOM" id="CLU_3325161_0_0_11"/>
<keyword evidence="3" id="KW-1185">Reference proteome</keyword>
<reference evidence="2 3" key="1">
    <citation type="journal article" date="2012" name="J. Bacteriol.">
        <title>Genome Sequence of Blastococcus saxobsidens DD2, a Stone-Inhabiting Bacterium.</title>
        <authorList>
            <person name="Chouaia B."/>
            <person name="Crotti E."/>
            <person name="Brusetti L."/>
            <person name="Daffonchio D."/>
            <person name="Essoussi I."/>
            <person name="Nouioui I."/>
            <person name="Sbissi I."/>
            <person name="Ghodhbane-Gtari F."/>
            <person name="Gtari M."/>
            <person name="Vacherie B."/>
            <person name="Barbe V."/>
            <person name="Medigue C."/>
            <person name="Gury J."/>
            <person name="Pujic P."/>
            <person name="Normand P."/>
        </authorList>
    </citation>
    <scope>NUCLEOTIDE SEQUENCE [LARGE SCALE GENOMIC DNA]</scope>
    <source>
        <strain evidence="2 3">DD2</strain>
    </source>
</reference>
<dbReference type="STRING" id="1146883.BLASA_1476"/>
<dbReference type="EMBL" id="FO117623">
    <property type="protein sequence ID" value="CCG02407.1"/>
    <property type="molecule type" value="Genomic_DNA"/>
</dbReference>
<accession>H6RKI8</accession>
<protein>
    <submittedName>
        <fullName evidence="2">Uncharacterized protein</fullName>
    </submittedName>
</protein>
<sequence length="38" mass="4097">MRSHAALDSVVRAMGTSPGQRAREITTGIVRGGRLFLQ</sequence>
<dbReference type="KEGG" id="bsd:BLASA_1476"/>
<proteinExistence type="predicted"/>
<dbReference type="Proteomes" id="UP000007517">
    <property type="component" value="Chromosome"/>
</dbReference>
<evidence type="ECO:0000313" key="2">
    <source>
        <dbReference type="EMBL" id="CCG02407.1"/>
    </source>
</evidence>
<dbReference type="AlphaFoldDB" id="H6RKI8"/>
<name>H6RKI8_BLASD</name>
<evidence type="ECO:0000313" key="3">
    <source>
        <dbReference type="Proteomes" id="UP000007517"/>
    </source>
</evidence>
<gene>
    <name evidence="2" type="ordered locus">BLASA_1476</name>
</gene>
<organism evidence="2 3">
    <name type="scientific">Blastococcus saxobsidens (strain DD2)</name>
    <dbReference type="NCBI Taxonomy" id="1146883"/>
    <lineage>
        <taxon>Bacteria</taxon>
        <taxon>Bacillati</taxon>
        <taxon>Actinomycetota</taxon>
        <taxon>Actinomycetes</taxon>
        <taxon>Geodermatophilales</taxon>
        <taxon>Geodermatophilaceae</taxon>
        <taxon>Blastococcus</taxon>
    </lineage>
</organism>
<feature type="region of interest" description="Disordered" evidence="1">
    <location>
        <begin position="1"/>
        <end position="22"/>
    </location>
</feature>
<reference evidence="3" key="2">
    <citation type="submission" date="2012-02" db="EMBL/GenBank/DDBJ databases">
        <title>Complete genome sequence of Blastococcus saxobsidens strain DD2.</title>
        <authorList>
            <person name="Genoscope."/>
        </authorList>
    </citation>
    <scope>NUCLEOTIDE SEQUENCE [LARGE SCALE GENOMIC DNA]</scope>
    <source>
        <strain evidence="3">DD2</strain>
    </source>
</reference>
<evidence type="ECO:0000256" key="1">
    <source>
        <dbReference type="SAM" id="MobiDB-lite"/>
    </source>
</evidence>